<keyword evidence="3" id="KW-1185">Reference proteome</keyword>
<comment type="caution">
    <text evidence="2">The sequence shown here is derived from an EMBL/GenBank/DDBJ whole genome shotgun (WGS) entry which is preliminary data.</text>
</comment>
<dbReference type="Pfam" id="PF09661">
    <property type="entry name" value="DUF2398"/>
    <property type="match status" value="1"/>
</dbReference>
<organism evidence="2 3">
    <name type="scientific">Hamadaea flava</name>
    <dbReference type="NCBI Taxonomy" id="1742688"/>
    <lineage>
        <taxon>Bacteria</taxon>
        <taxon>Bacillati</taxon>
        <taxon>Actinomycetota</taxon>
        <taxon>Actinomycetes</taxon>
        <taxon>Micromonosporales</taxon>
        <taxon>Micromonosporaceae</taxon>
        <taxon>Hamadaea</taxon>
    </lineage>
</organism>
<gene>
    <name evidence="2" type="ORF">ACFOZ4_40335</name>
</gene>
<dbReference type="Proteomes" id="UP001595816">
    <property type="component" value="Unassembled WGS sequence"/>
</dbReference>
<dbReference type="InterPro" id="IPR013494">
    <property type="entry name" value="CHP02678"/>
</dbReference>
<name>A0ABV8M0M0_9ACTN</name>
<protein>
    <submittedName>
        <fullName evidence="2">DUF2398 family protein</fullName>
    </submittedName>
</protein>
<proteinExistence type="predicted"/>
<evidence type="ECO:0000313" key="2">
    <source>
        <dbReference type="EMBL" id="MFC4136891.1"/>
    </source>
</evidence>
<accession>A0ABV8M0M0</accession>
<evidence type="ECO:0000313" key="3">
    <source>
        <dbReference type="Proteomes" id="UP001595816"/>
    </source>
</evidence>
<evidence type="ECO:0000256" key="1">
    <source>
        <dbReference type="SAM" id="MobiDB-lite"/>
    </source>
</evidence>
<reference evidence="3" key="1">
    <citation type="journal article" date="2019" name="Int. J. Syst. Evol. Microbiol.">
        <title>The Global Catalogue of Microorganisms (GCM) 10K type strain sequencing project: providing services to taxonomists for standard genome sequencing and annotation.</title>
        <authorList>
            <consortium name="The Broad Institute Genomics Platform"/>
            <consortium name="The Broad Institute Genome Sequencing Center for Infectious Disease"/>
            <person name="Wu L."/>
            <person name="Ma J."/>
        </authorList>
    </citation>
    <scope>NUCLEOTIDE SEQUENCE [LARGE SCALE GENOMIC DNA]</scope>
    <source>
        <strain evidence="3">CGMCC 4.7289</strain>
    </source>
</reference>
<feature type="region of interest" description="Disordered" evidence="1">
    <location>
        <begin position="384"/>
        <end position="422"/>
    </location>
</feature>
<dbReference type="RefSeq" id="WP_253762060.1">
    <property type="nucleotide sequence ID" value="NZ_JAMZDZ010000001.1"/>
</dbReference>
<dbReference type="EMBL" id="JBHSAY010000035">
    <property type="protein sequence ID" value="MFC4136891.1"/>
    <property type="molecule type" value="Genomic_DNA"/>
</dbReference>
<sequence length="422" mass="46218">MTTTSNPKAWRRRSGHGPEAAAETAAALRLLMVQPWLVAGRDDIAIATVRRNETSIRDVLARLGWVLVVDRDFVRLRKSAPVRRDAWAVNGPNPLTCSWFFLLVAAAESLPRRVSIGQLVAAARTAAAEAAIQSRDDKPERLAIFNALKMLDQRGAVESIDGDVSEFLRNDDPPVLLAIHHHRLVHIIANFAPADPVEDPLGWLEQVEREPEAARRMRRRLIDDTAVYSGDLDPDEADWLSRRVRGDDGLPLAEAFGLHLERRAEGAAFVVPLESFRSRDQLGDCPFPGGGTVAHAGLLLCDVADAHGTIDADRPGWRGLARSEVLAYLADFAERYADQGWAAEYVQSLPVLATDVLALLSGANLVRVEDATWWFTPAAGRWERPTDPHVRRPAGRRADASPSGMSVGNTGAAPPEGHRDID</sequence>